<gene>
    <name evidence="2" type="ORF">GCM10017771_96330</name>
</gene>
<dbReference type="Proteomes" id="UP000603227">
    <property type="component" value="Unassembled WGS sequence"/>
</dbReference>
<reference evidence="2" key="1">
    <citation type="journal article" date="2014" name="Int. J. Syst. Evol. Microbiol.">
        <title>Complete genome sequence of Corynebacterium casei LMG S-19264T (=DSM 44701T), isolated from a smear-ripened cheese.</title>
        <authorList>
            <consortium name="US DOE Joint Genome Institute (JGI-PGF)"/>
            <person name="Walter F."/>
            <person name="Albersmeier A."/>
            <person name="Kalinowski J."/>
            <person name="Ruckert C."/>
        </authorList>
    </citation>
    <scope>NUCLEOTIDE SEQUENCE</scope>
    <source>
        <strain evidence="2">CGMCC 4.7403</strain>
    </source>
</reference>
<evidence type="ECO:0000313" key="3">
    <source>
        <dbReference type="Proteomes" id="UP000603227"/>
    </source>
</evidence>
<protein>
    <submittedName>
        <fullName evidence="2">Uncharacterized protein</fullName>
    </submittedName>
</protein>
<sequence>MSGTSDTRPDASSERVHSDRDPAVGLLAQRTAAPAGDADRHPVVPGNDVSSTAQASGPSRGTDRSATCRRTGIGSQMDRFTNCCRFCSLPSGSR</sequence>
<feature type="compositionally biased region" description="Basic and acidic residues" evidence="1">
    <location>
        <begin position="7"/>
        <end position="22"/>
    </location>
</feature>
<feature type="compositionally biased region" description="Polar residues" evidence="1">
    <location>
        <begin position="48"/>
        <end position="59"/>
    </location>
</feature>
<organism evidence="2 3">
    <name type="scientific">Streptomyces capitiformicae</name>
    <dbReference type="NCBI Taxonomy" id="2014920"/>
    <lineage>
        <taxon>Bacteria</taxon>
        <taxon>Bacillati</taxon>
        <taxon>Actinomycetota</taxon>
        <taxon>Actinomycetes</taxon>
        <taxon>Kitasatosporales</taxon>
        <taxon>Streptomycetaceae</taxon>
        <taxon>Streptomyces</taxon>
    </lineage>
</organism>
<evidence type="ECO:0000256" key="1">
    <source>
        <dbReference type="SAM" id="MobiDB-lite"/>
    </source>
</evidence>
<feature type="region of interest" description="Disordered" evidence="1">
    <location>
        <begin position="1"/>
        <end position="70"/>
    </location>
</feature>
<evidence type="ECO:0000313" key="2">
    <source>
        <dbReference type="EMBL" id="GHE72481.1"/>
    </source>
</evidence>
<keyword evidence="3" id="KW-1185">Reference proteome</keyword>
<comment type="caution">
    <text evidence="2">The sequence shown here is derived from an EMBL/GenBank/DDBJ whole genome shotgun (WGS) entry which is preliminary data.</text>
</comment>
<reference evidence="2" key="2">
    <citation type="submission" date="2020-09" db="EMBL/GenBank/DDBJ databases">
        <authorList>
            <person name="Sun Q."/>
            <person name="Zhou Y."/>
        </authorList>
    </citation>
    <scope>NUCLEOTIDE SEQUENCE</scope>
    <source>
        <strain evidence="2">CGMCC 4.7403</strain>
    </source>
</reference>
<accession>A0A918ZVK3</accession>
<dbReference type="AlphaFoldDB" id="A0A918ZVK3"/>
<proteinExistence type="predicted"/>
<name>A0A918ZVK3_9ACTN</name>
<dbReference type="EMBL" id="BNAT01000088">
    <property type="protein sequence ID" value="GHE72481.1"/>
    <property type="molecule type" value="Genomic_DNA"/>
</dbReference>